<protein>
    <submittedName>
        <fullName evidence="1">Uncharacterized protein</fullName>
    </submittedName>
</protein>
<dbReference type="Proteomes" id="UP000193738">
    <property type="component" value="Unassembled WGS sequence"/>
</dbReference>
<reference evidence="1 2" key="1">
    <citation type="submission" date="2016-01" db="EMBL/GenBank/DDBJ databases">
        <title>The new phylogeny of the genus Mycobacterium.</title>
        <authorList>
            <person name="Tarcisio F."/>
            <person name="Conor M."/>
            <person name="Antonella G."/>
            <person name="Elisabetta G."/>
            <person name="Giulia F.S."/>
            <person name="Sara T."/>
            <person name="Anna F."/>
            <person name="Clotilde B."/>
            <person name="Roberto B."/>
            <person name="Veronica D.S."/>
            <person name="Fabio R."/>
            <person name="Monica P."/>
            <person name="Olivier J."/>
            <person name="Enrico T."/>
            <person name="Nicola S."/>
        </authorList>
    </citation>
    <scope>NUCLEOTIDE SEQUENCE [LARGE SCALE GENOMIC DNA]</scope>
    <source>
        <strain evidence="1 2">DSM 43505</strain>
    </source>
</reference>
<comment type="caution">
    <text evidence="1">The sequence shown here is derived from an EMBL/GenBank/DDBJ whole genome shotgun (WGS) entry which is preliminary data.</text>
</comment>
<sequence>MAAHQAVGAQVGQDVDEKLRGYALSLAQIVGLDQAAGGSGSEMNRIGSTSGSILVGRGYAQAR</sequence>
<organism evidence="1 2">
    <name type="scientific">Mycobacterium gastri</name>
    <dbReference type="NCBI Taxonomy" id="1777"/>
    <lineage>
        <taxon>Bacteria</taxon>
        <taxon>Bacillati</taxon>
        <taxon>Actinomycetota</taxon>
        <taxon>Actinomycetes</taxon>
        <taxon>Mycobacteriales</taxon>
        <taxon>Mycobacteriaceae</taxon>
        <taxon>Mycobacterium</taxon>
    </lineage>
</organism>
<accession>A0A1X1V9H7</accession>
<evidence type="ECO:0000313" key="2">
    <source>
        <dbReference type="Proteomes" id="UP000193738"/>
    </source>
</evidence>
<dbReference type="EMBL" id="LQOX01000121">
    <property type="protein sequence ID" value="ORV65715.1"/>
    <property type="molecule type" value="Genomic_DNA"/>
</dbReference>
<dbReference type="STRING" id="1777.AWC07_13280"/>
<name>A0A1X1V9H7_MYCGS</name>
<gene>
    <name evidence="1" type="ORF">AWC07_13280</name>
</gene>
<dbReference type="AlphaFoldDB" id="A0A1X1V9H7"/>
<evidence type="ECO:0000313" key="1">
    <source>
        <dbReference type="EMBL" id="ORV65715.1"/>
    </source>
</evidence>
<keyword evidence="2" id="KW-1185">Reference proteome</keyword>
<proteinExistence type="predicted"/>